<dbReference type="EMBL" id="JACJLT010000051">
    <property type="protein sequence ID" value="MBM6875343.1"/>
    <property type="molecule type" value="Genomic_DNA"/>
</dbReference>
<dbReference type="PANTHER" id="PTHR43581">
    <property type="entry name" value="ATP/GTP PHOSPHATASE"/>
    <property type="match status" value="1"/>
</dbReference>
<name>A0ABS2G3M1_FUSMR</name>
<feature type="non-terminal residue" evidence="3">
    <location>
        <position position="1"/>
    </location>
</feature>
<dbReference type="SMART" id="SM00382">
    <property type="entry name" value="AAA"/>
    <property type="match status" value="1"/>
</dbReference>
<dbReference type="InterPro" id="IPR003593">
    <property type="entry name" value="AAA+_ATPase"/>
</dbReference>
<dbReference type="RefSeq" id="WP_204716221.1">
    <property type="nucleotide sequence ID" value="NZ_JACJLT010000051.1"/>
</dbReference>
<proteinExistence type="predicted"/>
<reference evidence="3 4" key="1">
    <citation type="journal article" date="2021" name="Sci. Rep.">
        <title>The distribution of antibiotic resistance genes in chicken gut microbiota commensals.</title>
        <authorList>
            <person name="Juricova H."/>
            <person name="Matiasovicova J."/>
            <person name="Kubasova T."/>
            <person name="Cejkova D."/>
            <person name="Rychlik I."/>
        </authorList>
    </citation>
    <scope>NUCLEOTIDE SEQUENCE [LARGE SCALE GENOMIC DNA]</scope>
    <source>
        <strain evidence="3 4">An425</strain>
    </source>
</reference>
<dbReference type="Pfam" id="PF13304">
    <property type="entry name" value="AAA_21"/>
    <property type="match status" value="1"/>
</dbReference>
<dbReference type="InterPro" id="IPR003959">
    <property type="entry name" value="ATPase_AAA_core"/>
</dbReference>
<dbReference type="Proteomes" id="UP000728968">
    <property type="component" value="Unassembled WGS sequence"/>
</dbReference>
<keyword evidence="1" id="KW-0175">Coiled coil</keyword>
<dbReference type="PANTHER" id="PTHR43581:SF2">
    <property type="entry name" value="EXCINUCLEASE ATPASE SUBUNIT"/>
    <property type="match status" value="1"/>
</dbReference>
<keyword evidence="4" id="KW-1185">Reference proteome</keyword>
<evidence type="ECO:0000259" key="2">
    <source>
        <dbReference type="SMART" id="SM00382"/>
    </source>
</evidence>
<dbReference type="InterPro" id="IPR038729">
    <property type="entry name" value="Rad50/SbcC_AAA"/>
</dbReference>
<dbReference type="Gene3D" id="3.40.50.300">
    <property type="entry name" value="P-loop containing nucleotide triphosphate hydrolases"/>
    <property type="match status" value="1"/>
</dbReference>
<feature type="coiled-coil region" evidence="1">
    <location>
        <begin position="390"/>
        <end position="417"/>
    </location>
</feature>
<protein>
    <submittedName>
        <fullName evidence="3">AAA family ATPase</fullName>
    </submittedName>
</protein>
<feature type="domain" description="AAA+ ATPase" evidence="2">
    <location>
        <begin position="23"/>
        <end position="365"/>
    </location>
</feature>
<evidence type="ECO:0000313" key="4">
    <source>
        <dbReference type="Proteomes" id="UP000728968"/>
    </source>
</evidence>
<evidence type="ECO:0000313" key="3">
    <source>
        <dbReference type="EMBL" id="MBM6875343.1"/>
    </source>
</evidence>
<dbReference type="InterPro" id="IPR027417">
    <property type="entry name" value="P-loop_NTPase"/>
</dbReference>
<accession>A0ABS2G3M1</accession>
<gene>
    <name evidence="3" type="ORF">H6A04_06710</name>
</gene>
<dbReference type="Pfam" id="PF13476">
    <property type="entry name" value="AAA_23"/>
    <property type="match status" value="1"/>
</dbReference>
<organism evidence="3 4">
    <name type="scientific">Fusobacterium mortiferum</name>
    <dbReference type="NCBI Taxonomy" id="850"/>
    <lineage>
        <taxon>Bacteria</taxon>
        <taxon>Fusobacteriati</taxon>
        <taxon>Fusobacteriota</taxon>
        <taxon>Fusobacteriia</taxon>
        <taxon>Fusobacteriales</taxon>
        <taxon>Fusobacteriaceae</taxon>
        <taxon>Fusobacterium</taxon>
    </lineage>
</organism>
<evidence type="ECO:0000256" key="1">
    <source>
        <dbReference type="SAM" id="Coils"/>
    </source>
</evidence>
<comment type="caution">
    <text evidence="3">The sequence shown here is derived from an EMBL/GenBank/DDBJ whole genome shotgun (WGS) entry which is preliminary data.</text>
</comment>
<sequence>SMKIEKLKIQNFRCYENIELELKDNYTVLIGINGAGKTTILDAISIALGGYISNFDGMGIHGISKSDSHYKMYELGSRIEREHQFPVKISAVGKIGNHEIEWTRSLNKENGRTTNIGAKEIITYATEIQENVKLGNKEIILPLIAYYGTGRLWMQKREKNSKKSQENFSRLKGYIDCLDSASNEKMMLRWFEKMTYLELQEGEKIPELEVVRKALNNTYEIIDESIEKANFNYKVKSGELEVSIKRKNGTVESLPLRIFSDGIKSTMSMIADIAYRMAILNPQLLDNILQETSGIVLIDEIDMHLHPSWQSKIIKVLTKTFPKVQFIFTTHSPSVLSNISNENILILNNLEIYKLTDKTYGRDIESIVHQIMRTEVRPQEIVAKLKKFNNLLDEGKIDEAKKLLEELEEVLGQNDTNIIDARISLDLEEMGV</sequence>
<dbReference type="InterPro" id="IPR051396">
    <property type="entry name" value="Bact_Antivir_Def_Nuclease"/>
</dbReference>
<dbReference type="SUPFAM" id="SSF52540">
    <property type="entry name" value="P-loop containing nucleoside triphosphate hydrolases"/>
    <property type="match status" value="1"/>
</dbReference>